<feature type="compositionally biased region" description="Polar residues" evidence="1">
    <location>
        <begin position="23"/>
        <end position="32"/>
    </location>
</feature>
<dbReference type="STRING" id="60517.A0A0R3VZJ9"/>
<evidence type="ECO:0000313" key="2">
    <source>
        <dbReference type="EMBL" id="VDK26342.1"/>
    </source>
</evidence>
<organism evidence="4">
    <name type="scientific">Taenia asiatica</name>
    <name type="common">Asian tapeworm</name>
    <dbReference type="NCBI Taxonomy" id="60517"/>
    <lineage>
        <taxon>Eukaryota</taxon>
        <taxon>Metazoa</taxon>
        <taxon>Spiralia</taxon>
        <taxon>Lophotrochozoa</taxon>
        <taxon>Platyhelminthes</taxon>
        <taxon>Cestoda</taxon>
        <taxon>Eucestoda</taxon>
        <taxon>Cyclophyllidea</taxon>
        <taxon>Taeniidae</taxon>
        <taxon>Taenia</taxon>
    </lineage>
</organism>
<dbReference type="Proteomes" id="UP000282613">
    <property type="component" value="Unassembled WGS sequence"/>
</dbReference>
<keyword evidence="3" id="KW-1185">Reference proteome</keyword>
<dbReference type="WBParaSite" id="TASK_0000284301-mRNA-1">
    <property type="protein sequence ID" value="TASK_0000284301-mRNA-1"/>
    <property type="gene ID" value="TASK_0000284301"/>
</dbReference>
<gene>
    <name evidence="2" type="ORF">TASK_LOCUS2844</name>
</gene>
<sequence>MAERSEEDKGGVREEASAAEGVSGTSAMSKTRESYSFLSVDMKEILYMAMLTIARTVPYVWPTDLNSEREEFSSIGMVGLDSEPSEHSRTILRLCDSAMWGAAGCHQMEIYTNRNGR</sequence>
<evidence type="ECO:0000313" key="3">
    <source>
        <dbReference type="Proteomes" id="UP000282613"/>
    </source>
</evidence>
<proteinExistence type="predicted"/>
<protein>
    <submittedName>
        <fullName evidence="2 4">Uncharacterized protein</fullName>
    </submittedName>
</protein>
<feature type="compositionally biased region" description="Basic and acidic residues" evidence="1">
    <location>
        <begin position="1"/>
        <end position="16"/>
    </location>
</feature>
<accession>A0A0R3VZJ9</accession>
<feature type="region of interest" description="Disordered" evidence="1">
    <location>
        <begin position="1"/>
        <end position="32"/>
    </location>
</feature>
<dbReference type="EMBL" id="UYRS01003416">
    <property type="protein sequence ID" value="VDK26342.1"/>
    <property type="molecule type" value="Genomic_DNA"/>
</dbReference>
<evidence type="ECO:0000256" key="1">
    <source>
        <dbReference type="SAM" id="MobiDB-lite"/>
    </source>
</evidence>
<dbReference type="AlphaFoldDB" id="A0A0R3VZJ9"/>
<evidence type="ECO:0000313" key="4">
    <source>
        <dbReference type="WBParaSite" id="TASK_0000284301-mRNA-1"/>
    </source>
</evidence>
<reference evidence="2 3" key="2">
    <citation type="submission" date="2018-11" db="EMBL/GenBank/DDBJ databases">
        <authorList>
            <consortium name="Pathogen Informatics"/>
        </authorList>
    </citation>
    <scope>NUCLEOTIDE SEQUENCE [LARGE SCALE GENOMIC DNA]</scope>
</reference>
<reference evidence="4" key="1">
    <citation type="submission" date="2017-02" db="UniProtKB">
        <authorList>
            <consortium name="WormBaseParasite"/>
        </authorList>
    </citation>
    <scope>IDENTIFICATION</scope>
</reference>
<name>A0A0R3VZJ9_TAEAS</name>